<gene>
    <name evidence="2" type="ORF">AVDCRST_MAG50-2904</name>
</gene>
<proteinExistence type="predicted"/>
<evidence type="ECO:0000313" key="2">
    <source>
        <dbReference type="EMBL" id="CAA9259075.1"/>
    </source>
</evidence>
<feature type="compositionally biased region" description="Low complexity" evidence="1">
    <location>
        <begin position="37"/>
        <end position="50"/>
    </location>
</feature>
<reference evidence="2" key="1">
    <citation type="submission" date="2020-02" db="EMBL/GenBank/DDBJ databases">
        <authorList>
            <person name="Meier V. D."/>
        </authorList>
    </citation>
    <scope>NUCLEOTIDE SEQUENCE</scope>
    <source>
        <strain evidence="2">AVDCRST_MAG50</strain>
    </source>
</reference>
<feature type="non-terminal residue" evidence="2">
    <location>
        <position position="1"/>
    </location>
</feature>
<dbReference type="AlphaFoldDB" id="A0A6J4IUF2"/>
<organism evidence="2">
    <name type="scientific">uncultured Acidimicrobiales bacterium</name>
    <dbReference type="NCBI Taxonomy" id="310071"/>
    <lineage>
        <taxon>Bacteria</taxon>
        <taxon>Bacillati</taxon>
        <taxon>Actinomycetota</taxon>
        <taxon>Acidimicrobiia</taxon>
        <taxon>Acidimicrobiales</taxon>
        <taxon>environmental samples</taxon>
    </lineage>
</organism>
<accession>A0A6J4IUF2</accession>
<feature type="non-terminal residue" evidence="2">
    <location>
        <position position="104"/>
    </location>
</feature>
<evidence type="ECO:0000256" key="1">
    <source>
        <dbReference type="SAM" id="MobiDB-lite"/>
    </source>
</evidence>
<sequence length="104" mass="11203">GGHGCTVRGPQRDHRAHRGSRGARGGVPGAARRGRPLGRLPRALGLARPPAPWALRDGLAVGVEGLLQPVHAKRRSPAISRPDPFRPRSPPPGRLQRVRPRRPV</sequence>
<name>A0A6J4IUF2_9ACTN</name>
<dbReference type="EMBL" id="CADCTF010000127">
    <property type="protein sequence ID" value="CAA9259075.1"/>
    <property type="molecule type" value="Genomic_DNA"/>
</dbReference>
<feature type="region of interest" description="Disordered" evidence="1">
    <location>
        <begin position="67"/>
        <end position="104"/>
    </location>
</feature>
<protein>
    <submittedName>
        <fullName evidence="2">Uncharacterized protein</fullName>
    </submittedName>
</protein>
<feature type="region of interest" description="Disordered" evidence="1">
    <location>
        <begin position="1"/>
        <end position="50"/>
    </location>
</feature>